<dbReference type="Proteomes" id="UP000694924">
    <property type="component" value="Unplaced"/>
</dbReference>
<feature type="compositionally biased region" description="Basic residues" evidence="1">
    <location>
        <begin position="425"/>
        <end position="444"/>
    </location>
</feature>
<dbReference type="RefSeq" id="XP_015187379.1">
    <property type="nucleotide sequence ID" value="XM_015331893.1"/>
</dbReference>
<protein>
    <submittedName>
        <fullName evidence="3">Uncharacterized protein LOC107072169</fullName>
    </submittedName>
</protein>
<proteinExistence type="predicted"/>
<evidence type="ECO:0000313" key="3">
    <source>
        <dbReference type="RefSeq" id="XP_015187379.1"/>
    </source>
</evidence>
<sequence>MNELEENVPNVIDGDKRSVLESKDMHESFVEPMDRIDDFDDDVKIRLGRGLKTIDDNYFKNNTINNYTNQIQSIDEEHFTTTMKTINISTKYEIILHSSSASSSSSLDNSNTMRKKETENEDTHRKKLAMFLTADNMEDESQMDLALHGELAGKIVENIFEQVQRNEALKVALGPGLSKKNQHQDEIVTDKIYHHRDLDENYIKHTEKTMKKIMELLGRLVLDEVQSKTCATLPPDMQQFLEWILQINGDKDLHIQTSSLLPLTTHEQETTEHPVDDDKIISTKIPDEDIDKDLNEFQKKIRILKNLINEYNALSAKEKIKVQTVHDYLMRQLNLLLNYIKIKEKSNKNATSLVSRTAGVHGHNSGFIVRYQGESPKLKFDNNLTLIKDPNVSEYWKLNNTSFSLDIERNKRNRPIRSYYDNYVKSKKKRKKRKKRQRKRRRRRNEINDDKRRDDTPEYRKLARRAAAMIREKRDDNLDDEWNQFDFKYEQPKIYKSLNIINEPIEKIRNERSIDLQSKKKKRTTLETNNITITNFVNNHFDDLPVKGKNLAEDEMILLNKREAWKKENERQLEEVAFGKKLCFVLG</sequence>
<accession>A0ABM1J4J1</accession>
<feature type="region of interest" description="Disordered" evidence="1">
    <location>
        <begin position="424"/>
        <end position="454"/>
    </location>
</feature>
<name>A0ABM1J4J1_POLDO</name>
<organism evidence="2 3">
    <name type="scientific">Polistes dominula</name>
    <name type="common">European paper wasp</name>
    <name type="synonym">Vespa dominula</name>
    <dbReference type="NCBI Taxonomy" id="743375"/>
    <lineage>
        <taxon>Eukaryota</taxon>
        <taxon>Metazoa</taxon>
        <taxon>Ecdysozoa</taxon>
        <taxon>Arthropoda</taxon>
        <taxon>Hexapoda</taxon>
        <taxon>Insecta</taxon>
        <taxon>Pterygota</taxon>
        <taxon>Neoptera</taxon>
        <taxon>Endopterygota</taxon>
        <taxon>Hymenoptera</taxon>
        <taxon>Apocrita</taxon>
        <taxon>Aculeata</taxon>
        <taxon>Vespoidea</taxon>
        <taxon>Vespidae</taxon>
        <taxon>Polistinae</taxon>
        <taxon>Polistini</taxon>
        <taxon>Polistes</taxon>
    </lineage>
</organism>
<feature type="compositionally biased region" description="Basic and acidic residues" evidence="1">
    <location>
        <begin position="114"/>
        <end position="123"/>
    </location>
</feature>
<evidence type="ECO:0000313" key="2">
    <source>
        <dbReference type="Proteomes" id="UP000694924"/>
    </source>
</evidence>
<reference evidence="3" key="1">
    <citation type="submission" date="2025-08" db="UniProtKB">
        <authorList>
            <consortium name="RefSeq"/>
        </authorList>
    </citation>
    <scope>IDENTIFICATION</scope>
    <source>
        <tissue evidence="3">Whole body</tissue>
    </source>
</reference>
<dbReference type="GeneID" id="107072169"/>
<feature type="region of interest" description="Disordered" evidence="1">
    <location>
        <begin position="100"/>
        <end position="123"/>
    </location>
</feature>
<keyword evidence="2" id="KW-1185">Reference proteome</keyword>
<evidence type="ECO:0000256" key="1">
    <source>
        <dbReference type="SAM" id="MobiDB-lite"/>
    </source>
</evidence>
<feature type="compositionally biased region" description="Basic and acidic residues" evidence="1">
    <location>
        <begin position="445"/>
        <end position="454"/>
    </location>
</feature>
<gene>
    <name evidence="3" type="primary">LOC107072169</name>
</gene>